<dbReference type="AlphaFoldDB" id="A0A179VBT1"/>
<evidence type="ECO:0000313" key="1">
    <source>
        <dbReference type="EMBL" id="OAT69067.1"/>
    </source>
</evidence>
<protein>
    <submittedName>
        <fullName evidence="1">Uncharacterized protein</fullName>
    </submittedName>
</protein>
<name>A0A179VBT1_9MYCO</name>
<dbReference type="EMBL" id="LQYE01000009">
    <property type="protein sequence ID" value="OAT69067.1"/>
    <property type="molecule type" value="Genomic_DNA"/>
</dbReference>
<organism evidence="1 2">
    <name type="scientific">Mycobacteroides immunogenum</name>
    <dbReference type="NCBI Taxonomy" id="83262"/>
    <lineage>
        <taxon>Bacteria</taxon>
        <taxon>Bacillati</taxon>
        <taxon>Actinomycetota</taxon>
        <taxon>Actinomycetes</taxon>
        <taxon>Mycobacteriales</taxon>
        <taxon>Mycobacteriaceae</taxon>
        <taxon>Mycobacteroides</taxon>
    </lineage>
</organism>
<evidence type="ECO:0000313" key="2">
    <source>
        <dbReference type="Proteomes" id="UP000186919"/>
    </source>
</evidence>
<dbReference type="Proteomes" id="UP000186919">
    <property type="component" value="Unassembled WGS sequence"/>
</dbReference>
<reference evidence="1 2" key="1">
    <citation type="submission" date="2016-01" db="EMBL/GenBank/DDBJ databases">
        <title>Mycobacterium immunogenum strain CD11_6 genome sequencing and assembly.</title>
        <authorList>
            <person name="Kaur G."/>
            <person name="Nair G.R."/>
            <person name="Mayilraj S."/>
        </authorList>
    </citation>
    <scope>NUCLEOTIDE SEQUENCE [LARGE SCALE GENOMIC DNA]</scope>
    <source>
        <strain evidence="1 2">CD11-6</strain>
    </source>
</reference>
<gene>
    <name evidence="1" type="ORF">AWB85_22710</name>
</gene>
<accession>A0A179VBT1</accession>
<proteinExistence type="predicted"/>
<comment type="caution">
    <text evidence="1">The sequence shown here is derived from an EMBL/GenBank/DDBJ whole genome shotgun (WGS) entry which is preliminary data.</text>
</comment>
<sequence length="236" mass="26316">MSHHLARVERVPASDARFGWAKHVEFAIFGLENDFADEVDIAAGEMVHYRPWERSSEIYVGFSGESSEHPVAVLRSLRHDPELGLDSFSTLRDARNFRDGNKTARNYLYPQWDSFFGGVAPERVAELATQGVRKKHRRAGTIEQIWREFFGGLAAEGVQFVTVALVVPLFEWYQHLLPDRLHQIGEVLPNYIGADSVPAVVDISGSFVPDAADAVRDGSLLAASTTPASPKKERVR</sequence>
<dbReference type="RefSeq" id="WP_064629274.1">
    <property type="nucleotide sequence ID" value="NZ_LQYE01000009.1"/>
</dbReference>